<protein>
    <recommendedName>
        <fullName evidence="2">DUF6824 domain-containing protein</fullName>
    </recommendedName>
</protein>
<evidence type="ECO:0000313" key="3">
    <source>
        <dbReference type="EMBL" id="CAB9501661.1"/>
    </source>
</evidence>
<sequence>MHTGSSLLKLVGFLARARLQQIHVTLRTFRRCIPPSLCPELTQTLHQTQETSNMASHNNPHSLHLDLNKPIGPERGALDAIIGRGGCSNHDVETIIYRNSVDPYKFEYLCSSREDKLWLVDFVIDNFLAQGRRIVGKWQNQYYELTREGYEKKVKQRLRERGPEYLIGLLRTHLSPKDFAAYRNPISAAILLPPVPPVAVEASSTRAQANEENSGDEHQENGADEPLDEEDNADTGAVEVVSSRVEEMTVDVAVPAEAPEPVPPPPDDLSLVGIPDLGPGHFAPIDIPDLGPDPLDYTMELDDNSSLLSGGFPFEDAMDLNLGMDIEAVKGVSN</sequence>
<proteinExistence type="predicted"/>
<keyword evidence="4" id="KW-1185">Reference proteome</keyword>
<dbReference type="InterPro" id="IPR049227">
    <property type="entry name" value="DUF6824"/>
</dbReference>
<dbReference type="Pfam" id="PF20710">
    <property type="entry name" value="DUF6824"/>
    <property type="match status" value="1"/>
</dbReference>
<evidence type="ECO:0000313" key="4">
    <source>
        <dbReference type="Proteomes" id="UP001153069"/>
    </source>
</evidence>
<dbReference type="AlphaFoldDB" id="A0A9N8DJ96"/>
<evidence type="ECO:0000259" key="2">
    <source>
        <dbReference type="Pfam" id="PF20710"/>
    </source>
</evidence>
<feature type="region of interest" description="Disordered" evidence="1">
    <location>
        <begin position="201"/>
        <end position="234"/>
    </location>
</feature>
<name>A0A9N8DJ96_9STRA</name>
<evidence type="ECO:0000256" key="1">
    <source>
        <dbReference type="SAM" id="MobiDB-lite"/>
    </source>
</evidence>
<dbReference type="EMBL" id="CAICTM010000113">
    <property type="protein sequence ID" value="CAB9501661.1"/>
    <property type="molecule type" value="Genomic_DNA"/>
</dbReference>
<feature type="compositionally biased region" description="Acidic residues" evidence="1">
    <location>
        <begin position="222"/>
        <end position="233"/>
    </location>
</feature>
<reference evidence="3" key="1">
    <citation type="submission" date="2020-06" db="EMBL/GenBank/DDBJ databases">
        <authorList>
            <consortium name="Plant Systems Biology data submission"/>
        </authorList>
    </citation>
    <scope>NUCLEOTIDE SEQUENCE</scope>
    <source>
        <strain evidence="3">D6</strain>
    </source>
</reference>
<comment type="caution">
    <text evidence="3">The sequence shown here is derived from an EMBL/GenBank/DDBJ whole genome shotgun (WGS) entry which is preliminary data.</text>
</comment>
<gene>
    <name evidence="3" type="ORF">SEMRO_114_G056540.1</name>
</gene>
<dbReference type="Proteomes" id="UP001153069">
    <property type="component" value="Unassembled WGS sequence"/>
</dbReference>
<feature type="domain" description="DUF6824" evidence="2">
    <location>
        <begin position="79"/>
        <end position="160"/>
    </location>
</feature>
<accession>A0A9N8DJ96</accession>
<organism evidence="3 4">
    <name type="scientific">Seminavis robusta</name>
    <dbReference type="NCBI Taxonomy" id="568900"/>
    <lineage>
        <taxon>Eukaryota</taxon>
        <taxon>Sar</taxon>
        <taxon>Stramenopiles</taxon>
        <taxon>Ochrophyta</taxon>
        <taxon>Bacillariophyta</taxon>
        <taxon>Bacillariophyceae</taxon>
        <taxon>Bacillariophycidae</taxon>
        <taxon>Naviculales</taxon>
        <taxon>Naviculaceae</taxon>
        <taxon>Seminavis</taxon>
    </lineage>
</organism>